<dbReference type="RefSeq" id="WP_346032849.1">
    <property type="nucleotide sequence ID" value="NZ_BAABHV010000010.1"/>
</dbReference>
<evidence type="ECO:0000313" key="2">
    <source>
        <dbReference type="EMBL" id="GAA5055289.1"/>
    </source>
</evidence>
<keyword evidence="1" id="KW-0732">Signal</keyword>
<dbReference type="Proteomes" id="UP001500518">
    <property type="component" value="Unassembled WGS sequence"/>
</dbReference>
<feature type="chain" id="PRO_5045397405" description="Argininosuccinate lyase" evidence="1">
    <location>
        <begin position="25"/>
        <end position="85"/>
    </location>
</feature>
<gene>
    <name evidence="2" type="ORF">GCM10023208_19020</name>
</gene>
<accession>A0ABP9KBD8</accession>
<organism evidence="2 3">
    <name type="scientific">Erythrobacter westpacificensis</name>
    <dbReference type="NCBI Taxonomy" id="1055231"/>
    <lineage>
        <taxon>Bacteria</taxon>
        <taxon>Pseudomonadati</taxon>
        <taxon>Pseudomonadota</taxon>
        <taxon>Alphaproteobacteria</taxon>
        <taxon>Sphingomonadales</taxon>
        <taxon>Erythrobacteraceae</taxon>
        <taxon>Erythrobacter/Porphyrobacter group</taxon>
        <taxon>Erythrobacter</taxon>
    </lineage>
</organism>
<protein>
    <recommendedName>
        <fullName evidence="4">Argininosuccinate lyase</fullName>
    </recommendedName>
</protein>
<dbReference type="EMBL" id="BAABHV010000010">
    <property type="protein sequence ID" value="GAA5055289.1"/>
    <property type="molecule type" value="Genomic_DNA"/>
</dbReference>
<comment type="caution">
    <text evidence="2">The sequence shown here is derived from an EMBL/GenBank/DDBJ whole genome shotgun (WGS) entry which is preliminary data.</text>
</comment>
<name>A0ABP9KBD8_9SPHN</name>
<sequence length="85" mass="8789">MRNTTTLRSILPATLALGAALALAACGGAEEEDVEYEVGAEVLSGGEMITRDPEDPAVPVDIPDVEMTNASEEEIEAAQAEAATE</sequence>
<evidence type="ECO:0000313" key="3">
    <source>
        <dbReference type="Proteomes" id="UP001500518"/>
    </source>
</evidence>
<proteinExistence type="predicted"/>
<feature type="signal peptide" evidence="1">
    <location>
        <begin position="1"/>
        <end position="24"/>
    </location>
</feature>
<reference evidence="3" key="1">
    <citation type="journal article" date="2019" name="Int. J. Syst. Evol. Microbiol.">
        <title>The Global Catalogue of Microorganisms (GCM) 10K type strain sequencing project: providing services to taxonomists for standard genome sequencing and annotation.</title>
        <authorList>
            <consortium name="The Broad Institute Genomics Platform"/>
            <consortium name="The Broad Institute Genome Sequencing Center for Infectious Disease"/>
            <person name="Wu L."/>
            <person name="Ma J."/>
        </authorList>
    </citation>
    <scope>NUCLEOTIDE SEQUENCE [LARGE SCALE GENOMIC DNA]</scope>
    <source>
        <strain evidence="3">JCM 18014</strain>
    </source>
</reference>
<dbReference type="PROSITE" id="PS51257">
    <property type="entry name" value="PROKAR_LIPOPROTEIN"/>
    <property type="match status" value="1"/>
</dbReference>
<evidence type="ECO:0008006" key="4">
    <source>
        <dbReference type="Google" id="ProtNLM"/>
    </source>
</evidence>
<keyword evidence="3" id="KW-1185">Reference proteome</keyword>
<evidence type="ECO:0000256" key="1">
    <source>
        <dbReference type="SAM" id="SignalP"/>
    </source>
</evidence>